<gene>
    <name evidence="2" type="ORF">APZ16_00230</name>
</gene>
<feature type="domain" description="BPL/LPL catalytic" evidence="1">
    <location>
        <begin position="31"/>
        <end position="222"/>
    </location>
</feature>
<organism evidence="2 3">
    <name type="scientific">Hadarchaeum yellowstonense</name>
    <dbReference type="NCBI Taxonomy" id="1776334"/>
    <lineage>
        <taxon>Archaea</taxon>
        <taxon>Methanobacteriati</taxon>
        <taxon>Candidatus Hadarchaeota</taxon>
        <taxon>Candidatus Hadarchaeia</taxon>
        <taxon>Candidatus Hadarchaeales</taxon>
        <taxon>Candidatus Hadarchaeaceae</taxon>
        <taxon>Candidatus Hadarchaeum</taxon>
    </lineage>
</organism>
<sequence length="253" mass="28267">MEKWRFLDIEHTDPCMNLAIEEAIVIAVGKGLVNPTVRFWRNLNTVVIGRFQSIENEVNLEECKKYQTSIVRRFTGGGAVYQDDGNLNCAVALPKGHNLVEKDVSATYKILGSALIYSLNFLGVRSYLDSNNIYVGEKKISGMAGTISDGAVFHHGTLLINTDVEILWKVLKTAGSLSLKKHVGSRREEVTTLNAILNRTVTVAEVKKILCGAFESCWKVELVEGSLTKEEKLLAKEIYEERYLNNPENVVLF</sequence>
<evidence type="ECO:0000259" key="1">
    <source>
        <dbReference type="PROSITE" id="PS51733"/>
    </source>
</evidence>
<proteinExistence type="predicted"/>
<reference evidence="2 3" key="1">
    <citation type="journal article" date="2016" name="Nat. Microbiol.">
        <title>Genomic inference of the metabolism of cosmopolitan subsurface Archaea, Hadesarchaea.</title>
        <authorList>
            <person name="Baker B.J."/>
            <person name="Saw J.H."/>
            <person name="Lind A.E."/>
            <person name="Lazar C.S."/>
            <person name="Hinrichs K.-U."/>
            <person name="Teske A.P."/>
            <person name="Ettema T.J."/>
        </authorList>
    </citation>
    <scope>NUCLEOTIDE SEQUENCE [LARGE SCALE GENOMIC DNA]</scope>
</reference>
<evidence type="ECO:0000313" key="3">
    <source>
        <dbReference type="Proteomes" id="UP000074294"/>
    </source>
</evidence>
<dbReference type="PANTHER" id="PTHR43679:SF2">
    <property type="entry name" value="OCTANOYL-[GCVH]:PROTEIN N-OCTANOYLTRANSFERASE"/>
    <property type="match status" value="1"/>
</dbReference>
<dbReference type="CDD" id="cd16443">
    <property type="entry name" value="LplA"/>
    <property type="match status" value="1"/>
</dbReference>
<comment type="caution">
    <text evidence="2">The sequence shown here is derived from an EMBL/GenBank/DDBJ whole genome shotgun (WGS) entry which is preliminary data.</text>
</comment>
<dbReference type="EMBL" id="LQMQ01000025">
    <property type="protein sequence ID" value="KUO41293.1"/>
    <property type="molecule type" value="Genomic_DNA"/>
</dbReference>
<dbReference type="SUPFAM" id="SSF55681">
    <property type="entry name" value="Class II aaRS and biotin synthetases"/>
    <property type="match status" value="1"/>
</dbReference>
<dbReference type="PROSITE" id="PS51733">
    <property type="entry name" value="BPL_LPL_CATALYTIC"/>
    <property type="match status" value="1"/>
</dbReference>
<dbReference type="Pfam" id="PF21948">
    <property type="entry name" value="LplA-B_cat"/>
    <property type="match status" value="1"/>
</dbReference>
<accession>A0A147JXF5</accession>
<dbReference type="InterPro" id="IPR004143">
    <property type="entry name" value="BPL_LPL_catalytic"/>
</dbReference>
<dbReference type="InterPro" id="IPR050664">
    <property type="entry name" value="Octanoyltrans_LipM/LipL"/>
</dbReference>
<evidence type="ECO:0000313" key="2">
    <source>
        <dbReference type="EMBL" id="KUO41293.1"/>
    </source>
</evidence>
<name>A0A147JXF5_HADYE</name>
<dbReference type="InterPro" id="IPR045864">
    <property type="entry name" value="aa-tRNA-synth_II/BPL/LPL"/>
</dbReference>
<dbReference type="PANTHER" id="PTHR43679">
    <property type="entry name" value="OCTANOYLTRANSFERASE LIPM-RELATED"/>
    <property type="match status" value="1"/>
</dbReference>
<dbReference type="Gene3D" id="3.30.930.10">
    <property type="entry name" value="Bira Bifunctional Protein, Domain 2"/>
    <property type="match status" value="1"/>
</dbReference>
<dbReference type="Proteomes" id="UP000074294">
    <property type="component" value="Unassembled WGS sequence"/>
</dbReference>
<dbReference type="AlphaFoldDB" id="A0A147JXF5"/>
<dbReference type="STRING" id="1776334.APZ16_00230"/>
<protein>
    <recommendedName>
        <fullName evidence="1">BPL/LPL catalytic domain-containing protein</fullName>
    </recommendedName>
</protein>